<dbReference type="InterPro" id="IPR027417">
    <property type="entry name" value="P-loop_NTPase"/>
</dbReference>
<evidence type="ECO:0000313" key="7">
    <source>
        <dbReference type="Proteomes" id="UP000553776"/>
    </source>
</evidence>
<dbReference type="InterPro" id="IPR003018">
    <property type="entry name" value="GAF"/>
</dbReference>
<evidence type="ECO:0000313" key="6">
    <source>
        <dbReference type="EMBL" id="MBB6694686.1"/>
    </source>
</evidence>
<keyword evidence="2" id="KW-0804">Transcription</keyword>
<dbReference type="GO" id="GO:0005524">
    <property type="term" value="F:ATP binding"/>
    <property type="evidence" value="ECO:0007669"/>
    <property type="project" value="InterPro"/>
</dbReference>
<dbReference type="InterPro" id="IPR041664">
    <property type="entry name" value="AAA_16"/>
</dbReference>
<proteinExistence type="predicted"/>
<dbReference type="InterPro" id="IPR011009">
    <property type="entry name" value="Kinase-like_dom_sf"/>
</dbReference>
<dbReference type="PROSITE" id="PS50043">
    <property type="entry name" value="HTH_LUXR_2"/>
    <property type="match status" value="1"/>
</dbReference>
<dbReference type="SMART" id="SM00421">
    <property type="entry name" value="HTH_LUXR"/>
    <property type="match status" value="1"/>
</dbReference>
<feature type="domain" description="Protein kinase" evidence="4">
    <location>
        <begin position="1"/>
        <end position="190"/>
    </location>
</feature>
<evidence type="ECO:0000256" key="3">
    <source>
        <dbReference type="SAM" id="MobiDB-lite"/>
    </source>
</evidence>
<dbReference type="GO" id="GO:0003677">
    <property type="term" value="F:DNA binding"/>
    <property type="evidence" value="ECO:0007669"/>
    <property type="project" value="InterPro"/>
</dbReference>
<dbReference type="Gene3D" id="1.10.510.10">
    <property type="entry name" value="Transferase(Phosphotransferase) domain 1"/>
    <property type="match status" value="1"/>
</dbReference>
<feature type="region of interest" description="Disordered" evidence="3">
    <location>
        <begin position="1385"/>
        <end position="1412"/>
    </location>
</feature>
<feature type="region of interest" description="Disordered" evidence="3">
    <location>
        <begin position="1183"/>
        <end position="1208"/>
    </location>
</feature>
<dbReference type="SUPFAM" id="SSF52540">
    <property type="entry name" value="P-loop containing nucleoside triphosphate hydrolases"/>
    <property type="match status" value="1"/>
</dbReference>
<dbReference type="PANTHER" id="PTHR43642">
    <property type="entry name" value="HYBRID SIGNAL TRANSDUCTION HISTIDINE KINASE G"/>
    <property type="match status" value="1"/>
</dbReference>
<dbReference type="EMBL" id="JACJVR010000098">
    <property type="protein sequence ID" value="MBB6694686.1"/>
    <property type="molecule type" value="Genomic_DNA"/>
</dbReference>
<dbReference type="InterPro" id="IPR011990">
    <property type="entry name" value="TPR-like_helical_dom_sf"/>
</dbReference>
<evidence type="ECO:0000259" key="4">
    <source>
        <dbReference type="PROSITE" id="PS50011"/>
    </source>
</evidence>
<dbReference type="Gene3D" id="3.40.50.300">
    <property type="entry name" value="P-loop containing nucleotide triphosphate hydrolases"/>
    <property type="match status" value="1"/>
</dbReference>
<dbReference type="InterPro" id="IPR036388">
    <property type="entry name" value="WH-like_DNA-bd_sf"/>
</dbReference>
<dbReference type="PRINTS" id="PR00038">
    <property type="entry name" value="HTHLUXR"/>
</dbReference>
<organism evidence="6 7">
    <name type="scientific">Cohnella xylanilytica</name>
    <dbReference type="NCBI Taxonomy" id="557555"/>
    <lineage>
        <taxon>Bacteria</taxon>
        <taxon>Bacillati</taxon>
        <taxon>Bacillota</taxon>
        <taxon>Bacilli</taxon>
        <taxon>Bacillales</taxon>
        <taxon>Paenibacillaceae</taxon>
        <taxon>Cohnella</taxon>
    </lineage>
</organism>
<dbReference type="RefSeq" id="WP_185138648.1">
    <property type="nucleotide sequence ID" value="NZ_JACJVR010000098.1"/>
</dbReference>
<name>A0A841U2C3_9BACL</name>
<protein>
    <submittedName>
        <fullName evidence="6">AAA family ATPase</fullName>
    </submittedName>
</protein>
<comment type="caution">
    <text evidence="6">The sequence shown here is derived from an EMBL/GenBank/DDBJ whole genome shotgun (WGS) entry which is preliminary data.</text>
</comment>
<dbReference type="InterPro" id="IPR016032">
    <property type="entry name" value="Sig_transdc_resp-reg_C-effctor"/>
</dbReference>
<dbReference type="GO" id="GO:0045892">
    <property type="term" value="P:negative regulation of DNA-templated transcription"/>
    <property type="evidence" value="ECO:0007669"/>
    <property type="project" value="UniProtKB-ARBA"/>
</dbReference>
<dbReference type="GO" id="GO:0004672">
    <property type="term" value="F:protein kinase activity"/>
    <property type="evidence" value="ECO:0007669"/>
    <property type="project" value="InterPro"/>
</dbReference>
<dbReference type="PANTHER" id="PTHR43642:SF1">
    <property type="entry name" value="HYBRID SIGNAL TRANSDUCTION HISTIDINE KINASE G"/>
    <property type="match status" value="1"/>
</dbReference>
<evidence type="ECO:0000256" key="1">
    <source>
        <dbReference type="ARBA" id="ARBA00023015"/>
    </source>
</evidence>
<dbReference type="InterPro" id="IPR000792">
    <property type="entry name" value="Tscrpt_reg_LuxR_C"/>
</dbReference>
<dbReference type="Pfam" id="PF13191">
    <property type="entry name" value="AAA_16"/>
    <property type="match status" value="1"/>
</dbReference>
<dbReference type="SUPFAM" id="SSF48452">
    <property type="entry name" value="TPR-like"/>
    <property type="match status" value="1"/>
</dbReference>
<dbReference type="CDD" id="cd06170">
    <property type="entry name" value="LuxR_C_like"/>
    <property type="match status" value="1"/>
</dbReference>
<dbReference type="Gene3D" id="1.10.10.10">
    <property type="entry name" value="Winged helix-like DNA-binding domain superfamily/Winged helix DNA-binding domain"/>
    <property type="match status" value="1"/>
</dbReference>
<dbReference type="InterPro" id="IPR053159">
    <property type="entry name" value="Hybrid_Histidine_Kinase"/>
</dbReference>
<dbReference type="InterPro" id="IPR029016">
    <property type="entry name" value="GAF-like_dom_sf"/>
</dbReference>
<dbReference type="InterPro" id="IPR000719">
    <property type="entry name" value="Prot_kinase_dom"/>
</dbReference>
<dbReference type="SMART" id="SM00220">
    <property type="entry name" value="S_TKc"/>
    <property type="match status" value="1"/>
</dbReference>
<evidence type="ECO:0000259" key="5">
    <source>
        <dbReference type="PROSITE" id="PS50043"/>
    </source>
</evidence>
<dbReference type="Pfam" id="PF00196">
    <property type="entry name" value="GerE"/>
    <property type="match status" value="1"/>
</dbReference>
<evidence type="ECO:0000256" key="2">
    <source>
        <dbReference type="ARBA" id="ARBA00023163"/>
    </source>
</evidence>
<dbReference type="SUPFAM" id="SSF56112">
    <property type="entry name" value="Protein kinase-like (PK-like)"/>
    <property type="match status" value="1"/>
</dbReference>
<dbReference type="Pfam" id="PF01590">
    <property type="entry name" value="GAF"/>
    <property type="match status" value="1"/>
</dbReference>
<dbReference type="PROSITE" id="PS00622">
    <property type="entry name" value="HTH_LUXR_1"/>
    <property type="match status" value="1"/>
</dbReference>
<sequence>MNAHSPTGTLRKYIDRHAPLGAEAFLELARTIAARVETLHRSQLLHLDLRPERIAVPGAVGDADLLDSGLAVRHTADGNARPAGLSLSPEGMPYCAPENTGRMQRCVDERSDLYSLGVIFYEMLTGRLPFAADNPLEWVYKHLTQPPEPMTGRAAKLPEGYEAVVLKLLEKNPDRRYSNAGLLIADLDKIGSSPEAVIAEPGIQGRDRELAVLTQAFYSACFGSTEMIYVSGEAGIGKTSLIEEMFLRQRPSSPFYFIAGKFEQIPRESPYYPILQAFRGLMRHLLSLRKEEAESWGAKLRENLGASASVIADLVPEAGLLMGGVSPSEELQAGEAKKRFLYAFRKFVQALASREQPLVLFIDDLQWADASSLELLHSLLGDPECQYLLLVCAFRPAETDRGRLPGYEADGFIAGQAVVREIRLSPLELEALSRIAAETLNGTHENTLALTELLLSPSGGNPFHFKQLLLRLQEDRILRYDSGLRRWRWDEGQLIGLGPEYALSELIGHRLRRLPEEIRELLPLAACVGSVFDIRLIASAAGREGDDLGAAWSEAENAGLLVPFGPDKFRFAHDNVQKFLYAQLDDQVKGDSHARIGRLMIGREAEYGASAFDAINQLNRGIRNPADREELLWLARLNLDAGNRAKSSSAYDVALGYYAKGAEWLPEEEWDREFDLVFELRAQQAECLFLCGSHEASGEAVDILLGRARNAVERSRARLIRIMQHINQGKYLEGTALGLASLREHRIFIAEEPAPVALKLEALRTELILRDRHDRIARMEEMSDADRIAAMNLIFAIVPSTFFTNKKVFFLLTCKAVQLSLKYGNTAVSAAVYSAYGMFLGTGSADYERGFALAKAGVELAERYDIASVKTKVYTVFGAVLCQFAGDAREGDGYLQQALRFGLESGDYVFASYALGGYVNSLYTRASLSELSRAIADSMAALDTTNDEFVRQNFYLYQRLILALRERTDAPDSFDGPGFSEAEFLRRIGKEETAATTNYQYHAYKTQLCYLSGWYEDAIGWAKQAEAYEAYATHLPHLPYCIFYETLAMLAVHDADRPGKDAADKQRLKRHLGRYRRWAASGPANFEARLRLLEAEHARVLGQERTAEELYDRALREARERDDLHAAALAGELAADYYEKRGRQAAAAHYLRLAIEGFERWGLEARAARLAVRLQNLLRPEQAAAGSAEESRAEQETAAGWEDGGPGGERGTFELWENIDLAAILRTTRAMNDRMDLDSVLAEILGTILRYAGANKGALITGNDRDVYWVQAYAASESPIATSPRELNESSPLPDGLIRYVFRTQEDVRYSGGEESWLIHNPYIARERPQSALCIPVSVHGAMLGVLYLENKLAAGVFPPDRTAVLRAMASNGIFMCVLQNAPEPTSSLEPGHETEEPPGQPAASSSAPRALDEPLTDRELEVLSLLAKGLSNKEIAERLIISSGTVKVHVRNIFAKLKVNRRINAIAQATELKLLE</sequence>
<reference evidence="6 7" key="1">
    <citation type="submission" date="2020-08" db="EMBL/GenBank/DDBJ databases">
        <title>Cohnella phylogeny.</title>
        <authorList>
            <person name="Dunlap C."/>
        </authorList>
    </citation>
    <scope>NUCLEOTIDE SEQUENCE [LARGE SCALE GENOMIC DNA]</scope>
    <source>
        <strain evidence="6 7">DSM 25239</strain>
    </source>
</reference>
<gene>
    <name evidence="6" type="ORF">H7B90_25135</name>
</gene>
<dbReference type="SUPFAM" id="SSF55781">
    <property type="entry name" value="GAF domain-like"/>
    <property type="match status" value="1"/>
</dbReference>
<dbReference type="Gene3D" id="3.30.450.40">
    <property type="match status" value="1"/>
</dbReference>
<dbReference type="Proteomes" id="UP000553776">
    <property type="component" value="Unassembled WGS sequence"/>
</dbReference>
<dbReference type="PROSITE" id="PS50011">
    <property type="entry name" value="PROTEIN_KINASE_DOM"/>
    <property type="match status" value="1"/>
</dbReference>
<accession>A0A841U2C3</accession>
<dbReference type="Pfam" id="PF00069">
    <property type="entry name" value="Pkinase"/>
    <property type="match status" value="1"/>
</dbReference>
<feature type="domain" description="HTH luxR-type" evidence="5">
    <location>
        <begin position="1409"/>
        <end position="1474"/>
    </location>
</feature>
<keyword evidence="1" id="KW-0805">Transcription regulation</keyword>
<dbReference type="SUPFAM" id="SSF46894">
    <property type="entry name" value="C-terminal effector domain of the bipartite response regulators"/>
    <property type="match status" value="1"/>
</dbReference>
<keyword evidence="7" id="KW-1185">Reference proteome</keyword>